<sequence length="511" mass="57490">MSTQTARNDATLPAETRIVIVGAGMAGLGAAFRLLAAGIEDFVVLERADRVGGTWRDNDYPGCAVDIASAYYSYSFAPKHDWSHSFARQPELLAYLEDLATTPAVAERLYFDCGLESAHWDEERGRWHVETPRGTISAQLLVPAVGILNRPTAPDVPGLDSFAGKVFHTTEWDHDYDLRGRRVAVIGTGSTASQVIPAIAPEVGHLTVFQRSAGWVLPRIDWKVSRLEKALMKRFPVLMRARRWRQHWTRELFLFPVLLNPGRKLIVVEALLRLFFRAQVPDPQIRAKLLPKDRFGCKRPILSSDYLRTYMRDNVELVTEPITEIRPHAVVTADGREHPVDALVLATGFKPYEWVDAARVVGREGKTLDHDWREHGARSYLGGAVHGFPNLFYVVGPNTAVFTSILFVIEQVIEHFVRTVQEMDRHGLRVIEARADAQDEFGTEMTDRLDGTVWTSGCSSWLLHETKHNPTLWPGDTTEIVGRLRHFDALAYDVTPAEDGSTDLPRVPQYL</sequence>
<comment type="similarity">
    <text evidence="1">Belongs to the FAD-binding monooxygenase family.</text>
</comment>
<keyword evidence="4 5" id="KW-0560">Oxidoreductase</keyword>
<keyword evidence="3" id="KW-0274">FAD</keyword>
<dbReference type="PRINTS" id="PR00419">
    <property type="entry name" value="ADXRDTASE"/>
</dbReference>
<evidence type="ECO:0000313" key="5">
    <source>
        <dbReference type="EMBL" id="CAJ1583183.1"/>
    </source>
</evidence>
<dbReference type="Pfam" id="PF00743">
    <property type="entry name" value="FMO-like"/>
    <property type="match status" value="1"/>
</dbReference>
<keyword evidence="2" id="KW-0285">Flavoprotein</keyword>
<dbReference type="GO" id="GO:0016491">
    <property type="term" value="F:oxidoreductase activity"/>
    <property type="evidence" value="ECO:0007669"/>
    <property type="project" value="UniProtKB-KW"/>
</dbReference>
<evidence type="ECO:0000256" key="3">
    <source>
        <dbReference type="ARBA" id="ARBA00022827"/>
    </source>
</evidence>
<evidence type="ECO:0000256" key="1">
    <source>
        <dbReference type="ARBA" id="ARBA00010139"/>
    </source>
</evidence>
<dbReference type="PANTHER" id="PTHR42877">
    <property type="entry name" value="L-ORNITHINE N(5)-MONOOXYGENASE-RELATED"/>
    <property type="match status" value="1"/>
</dbReference>
<dbReference type="InterPro" id="IPR036188">
    <property type="entry name" value="FAD/NAD-bd_sf"/>
</dbReference>
<protein>
    <submittedName>
        <fullName evidence="5">NAD(P)/FAD-dependent oxidoreductase</fullName>
        <ecNumber evidence="5">1.14.13.-</ecNumber>
    </submittedName>
</protein>
<dbReference type="PANTHER" id="PTHR42877:SF4">
    <property type="entry name" value="FAD_NAD(P)-BINDING DOMAIN-CONTAINING PROTEIN-RELATED"/>
    <property type="match status" value="1"/>
</dbReference>
<dbReference type="InterPro" id="IPR051209">
    <property type="entry name" value="FAD-bind_Monooxygenase_sf"/>
</dbReference>
<evidence type="ECO:0000256" key="2">
    <source>
        <dbReference type="ARBA" id="ARBA00022630"/>
    </source>
</evidence>
<evidence type="ECO:0000256" key="4">
    <source>
        <dbReference type="ARBA" id="ARBA00023002"/>
    </source>
</evidence>
<accession>A0ABM9MEB4</accession>
<dbReference type="SUPFAM" id="SSF51905">
    <property type="entry name" value="FAD/NAD(P)-binding domain"/>
    <property type="match status" value="1"/>
</dbReference>
<keyword evidence="6" id="KW-1185">Reference proteome</keyword>
<evidence type="ECO:0000313" key="6">
    <source>
        <dbReference type="Proteomes" id="UP001190466"/>
    </source>
</evidence>
<organism evidence="5 6">
    <name type="scientific">[Mycobacterium] wendilense</name>
    <dbReference type="NCBI Taxonomy" id="3064284"/>
    <lineage>
        <taxon>Bacteria</taxon>
        <taxon>Bacillati</taxon>
        <taxon>Actinomycetota</taxon>
        <taxon>Actinomycetes</taxon>
        <taxon>Mycobacteriales</taxon>
        <taxon>Mycobacteriaceae</taxon>
        <taxon>Mycolicibacter</taxon>
    </lineage>
</organism>
<name>A0ABM9MEB4_9MYCO</name>
<dbReference type="EMBL" id="OY726395">
    <property type="protein sequence ID" value="CAJ1583183.1"/>
    <property type="molecule type" value="Genomic_DNA"/>
</dbReference>
<proteinExistence type="inferred from homology"/>
<dbReference type="EC" id="1.14.13.-" evidence="5"/>
<dbReference type="RefSeq" id="WP_316509896.1">
    <property type="nucleotide sequence ID" value="NZ_OY726395.1"/>
</dbReference>
<dbReference type="Gene3D" id="3.50.50.60">
    <property type="entry name" value="FAD/NAD(P)-binding domain"/>
    <property type="match status" value="2"/>
</dbReference>
<reference evidence="5 6" key="1">
    <citation type="submission" date="2023-08" db="EMBL/GenBank/DDBJ databases">
        <authorList>
            <person name="Folkvardsen B D."/>
            <person name="Norman A."/>
        </authorList>
    </citation>
    <scope>NUCLEOTIDE SEQUENCE [LARGE SCALE GENOMIC DNA]</scope>
    <source>
        <strain evidence="5 6">Mu0050</strain>
    </source>
</reference>
<gene>
    <name evidence="5" type="ORF">MU0050_002477</name>
</gene>
<dbReference type="InterPro" id="IPR020946">
    <property type="entry name" value="Flavin_mOase-like"/>
</dbReference>
<dbReference type="Proteomes" id="UP001190466">
    <property type="component" value="Chromosome"/>
</dbReference>